<sequence>MSIMRAASDTELLELLKSGSSRAFTALYNRYWEKLYITAYHRLADETEAEEAVQDIFTDLWLRRETLQLTHTLNTYLAAAVKYRIIAALARNKKKLQFAAEQALSGPALRDTTEEWLLEKELQAQILACVDQLPEKCRIVFRLSRELGKSNAEIAAELGIAQKTVEGHMTRALQELRTALQVSAPVLLVLLKKIF</sequence>
<dbReference type="InterPro" id="IPR007627">
    <property type="entry name" value="RNA_pol_sigma70_r2"/>
</dbReference>
<keyword evidence="2" id="KW-0805">Transcription regulation</keyword>
<dbReference type="RefSeq" id="WP_107214418.1">
    <property type="nucleotide sequence ID" value="NZ_KZ686268.1"/>
</dbReference>
<dbReference type="InterPro" id="IPR013325">
    <property type="entry name" value="RNA_pol_sigma_r2"/>
</dbReference>
<evidence type="ECO:0000256" key="3">
    <source>
        <dbReference type="ARBA" id="ARBA00023082"/>
    </source>
</evidence>
<protein>
    <submittedName>
        <fullName evidence="6">RNA polymerase sigma-70 factor</fullName>
    </submittedName>
</protein>
<comment type="caution">
    <text evidence="6">The sequence shown here is derived from an EMBL/GenBank/DDBJ whole genome shotgun (WGS) entry which is preliminary data.</text>
</comment>
<evidence type="ECO:0000313" key="7">
    <source>
        <dbReference type="Proteomes" id="UP000240912"/>
    </source>
</evidence>
<dbReference type="InterPro" id="IPR036388">
    <property type="entry name" value="WH-like_DNA-bd_sf"/>
</dbReference>
<dbReference type="SUPFAM" id="SSF88659">
    <property type="entry name" value="Sigma3 and sigma4 domains of RNA polymerase sigma factors"/>
    <property type="match status" value="1"/>
</dbReference>
<evidence type="ECO:0000259" key="5">
    <source>
        <dbReference type="SMART" id="SM00421"/>
    </source>
</evidence>
<dbReference type="InterPro" id="IPR014327">
    <property type="entry name" value="RNA_pol_sigma70_bacteroid"/>
</dbReference>
<dbReference type="NCBIfam" id="TIGR02937">
    <property type="entry name" value="sigma70-ECF"/>
    <property type="match status" value="1"/>
</dbReference>
<feature type="domain" description="HTH luxR-type" evidence="5">
    <location>
        <begin position="130"/>
        <end position="188"/>
    </location>
</feature>
<name>A0A2T3HPG7_9SPHI</name>
<dbReference type="AlphaFoldDB" id="A0A2T3HPG7"/>
<dbReference type="PANTHER" id="PTHR43133:SF46">
    <property type="entry name" value="RNA POLYMERASE SIGMA-70 FACTOR ECF SUBFAMILY"/>
    <property type="match status" value="1"/>
</dbReference>
<dbReference type="InterPro" id="IPR039425">
    <property type="entry name" value="RNA_pol_sigma-70-like"/>
</dbReference>
<evidence type="ECO:0000313" key="6">
    <source>
        <dbReference type="EMBL" id="PST84319.1"/>
    </source>
</evidence>
<keyword evidence="7" id="KW-1185">Reference proteome</keyword>
<dbReference type="Pfam" id="PF04542">
    <property type="entry name" value="Sigma70_r2"/>
    <property type="match status" value="1"/>
</dbReference>
<dbReference type="Pfam" id="PF08281">
    <property type="entry name" value="Sigma70_r4_2"/>
    <property type="match status" value="1"/>
</dbReference>
<dbReference type="SMART" id="SM00421">
    <property type="entry name" value="HTH_LUXR"/>
    <property type="match status" value="1"/>
</dbReference>
<dbReference type="InterPro" id="IPR014284">
    <property type="entry name" value="RNA_pol_sigma-70_dom"/>
</dbReference>
<dbReference type="InterPro" id="IPR013324">
    <property type="entry name" value="RNA_pol_sigma_r3/r4-like"/>
</dbReference>
<dbReference type="PANTHER" id="PTHR43133">
    <property type="entry name" value="RNA POLYMERASE ECF-TYPE SIGMA FACTO"/>
    <property type="match status" value="1"/>
</dbReference>
<dbReference type="Gene3D" id="1.10.1740.10">
    <property type="match status" value="1"/>
</dbReference>
<organism evidence="6 7">
    <name type="scientific">Pedobacter yulinensis</name>
    <dbReference type="NCBI Taxonomy" id="2126353"/>
    <lineage>
        <taxon>Bacteria</taxon>
        <taxon>Pseudomonadati</taxon>
        <taxon>Bacteroidota</taxon>
        <taxon>Sphingobacteriia</taxon>
        <taxon>Sphingobacteriales</taxon>
        <taxon>Sphingobacteriaceae</taxon>
        <taxon>Pedobacter</taxon>
    </lineage>
</organism>
<comment type="similarity">
    <text evidence="1">Belongs to the sigma-70 factor family. ECF subfamily.</text>
</comment>
<dbReference type="OrthoDB" id="1097528at2"/>
<dbReference type="SUPFAM" id="SSF88946">
    <property type="entry name" value="Sigma2 domain of RNA polymerase sigma factors"/>
    <property type="match status" value="1"/>
</dbReference>
<keyword evidence="4" id="KW-0804">Transcription</keyword>
<gene>
    <name evidence="6" type="ORF">C7T94_06275</name>
</gene>
<dbReference type="GO" id="GO:0006352">
    <property type="term" value="P:DNA-templated transcription initiation"/>
    <property type="evidence" value="ECO:0007669"/>
    <property type="project" value="InterPro"/>
</dbReference>
<dbReference type="InterPro" id="IPR013249">
    <property type="entry name" value="RNA_pol_sigma70_r4_t2"/>
</dbReference>
<evidence type="ECO:0000256" key="1">
    <source>
        <dbReference type="ARBA" id="ARBA00010641"/>
    </source>
</evidence>
<keyword evidence="3" id="KW-0731">Sigma factor</keyword>
<dbReference type="NCBIfam" id="TIGR02985">
    <property type="entry name" value="Sig70_bacteroi1"/>
    <property type="match status" value="1"/>
</dbReference>
<dbReference type="Proteomes" id="UP000240912">
    <property type="component" value="Unassembled WGS sequence"/>
</dbReference>
<reference evidence="6 7" key="1">
    <citation type="submission" date="2018-03" db="EMBL/GenBank/DDBJ databases">
        <authorList>
            <person name="Keele B.F."/>
        </authorList>
    </citation>
    <scope>NUCLEOTIDE SEQUENCE [LARGE SCALE GENOMIC DNA]</scope>
    <source>
        <strain evidence="6 7">YL28-9</strain>
    </source>
</reference>
<dbReference type="Gene3D" id="1.10.10.10">
    <property type="entry name" value="Winged helix-like DNA-binding domain superfamily/Winged helix DNA-binding domain"/>
    <property type="match status" value="1"/>
</dbReference>
<proteinExistence type="inferred from homology"/>
<dbReference type="GO" id="GO:0016987">
    <property type="term" value="F:sigma factor activity"/>
    <property type="evidence" value="ECO:0007669"/>
    <property type="project" value="UniProtKB-KW"/>
</dbReference>
<dbReference type="InterPro" id="IPR000792">
    <property type="entry name" value="Tscrpt_reg_LuxR_C"/>
</dbReference>
<dbReference type="EMBL" id="PYLS01000004">
    <property type="protein sequence ID" value="PST84319.1"/>
    <property type="molecule type" value="Genomic_DNA"/>
</dbReference>
<evidence type="ECO:0000256" key="2">
    <source>
        <dbReference type="ARBA" id="ARBA00023015"/>
    </source>
</evidence>
<evidence type="ECO:0000256" key="4">
    <source>
        <dbReference type="ARBA" id="ARBA00023163"/>
    </source>
</evidence>
<accession>A0A2T3HPG7</accession>
<dbReference type="GO" id="GO:0003677">
    <property type="term" value="F:DNA binding"/>
    <property type="evidence" value="ECO:0007669"/>
    <property type="project" value="InterPro"/>
</dbReference>